<dbReference type="Proteomes" id="UP000634136">
    <property type="component" value="Unassembled WGS sequence"/>
</dbReference>
<protein>
    <submittedName>
        <fullName evidence="1">Vacuolar protein sorting-associated protein 41-like protein</fullName>
    </submittedName>
</protein>
<proteinExistence type="predicted"/>
<keyword evidence="2" id="KW-1185">Reference proteome</keyword>
<evidence type="ECO:0000313" key="1">
    <source>
        <dbReference type="EMBL" id="KAF7805658.1"/>
    </source>
</evidence>
<gene>
    <name evidence="1" type="ORF">G2W53_037819</name>
</gene>
<comment type="caution">
    <text evidence="1">The sequence shown here is derived from an EMBL/GenBank/DDBJ whole genome shotgun (WGS) entry which is preliminary data.</text>
</comment>
<dbReference type="AlphaFoldDB" id="A0A834SK11"/>
<accession>A0A834SK11</accession>
<name>A0A834SK11_9FABA</name>
<organism evidence="1 2">
    <name type="scientific">Senna tora</name>
    <dbReference type="NCBI Taxonomy" id="362788"/>
    <lineage>
        <taxon>Eukaryota</taxon>
        <taxon>Viridiplantae</taxon>
        <taxon>Streptophyta</taxon>
        <taxon>Embryophyta</taxon>
        <taxon>Tracheophyta</taxon>
        <taxon>Spermatophyta</taxon>
        <taxon>Magnoliopsida</taxon>
        <taxon>eudicotyledons</taxon>
        <taxon>Gunneridae</taxon>
        <taxon>Pentapetalae</taxon>
        <taxon>rosids</taxon>
        <taxon>fabids</taxon>
        <taxon>Fabales</taxon>
        <taxon>Fabaceae</taxon>
        <taxon>Caesalpinioideae</taxon>
        <taxon>Cassia clade</taxon>
        <taxon>Senna</taxon>
    </lineage>
</organism>
<dbReference type="EMBL" id="JAAIUW010000012">
    <property type="protein sequence ID" value="KAF7805658.1"/>
    <property type="molecule type" value="Genomic_DNA"/>
</dbReference>
<evidence type="ECO:0000313" key="2">
    <source>
        <dbReference type="Proteomes" id="UP000634136"/>
    </source>
</evidence>
<reference evidence="1" key="1">
    <citation type="submission" date="2020-09" db="EMBL/GenBank/DDBJ databases">
        <title>Genome-Enabled Discovery of Anthraquinone Biosynthesis in Senna tora.</title>
        <authorList>
            <person name="Kang S.-H."/>
            <person name="Pandey R.P."/>
            <person name="Lee C.-M."/>
            <person name="Sim J.-S."/>
            <person name="Jeong J.-T."/>
            <person name="Choi B.-S."/>
            <person name="Jung M."/>
            <person name="Ginzburg D."/>
            <person name="Zhao K."/>
            <person name="Won S.Y."/>
            <person name="Oh T.-J."/>
            <person name="Yu Y."/>
            <person name="Kim N.-H."/>
            <person name="Lee O.R."/>
            <person name="Lee T.-H."/>
            <person name="Bashyal P."/>
            <person name="Kim T.-S."/>
            <person name="Lee W.-H."/>
            <person name="Kawkins C."/>
            <person name="Kim C.-K."/>
            <person name="Kim J.S."/>
            <person name="Ahn B.O."/>
            <person name="Rhee S.Y."/>
            <person name="Sohng J.K."/>
        </authorList>
    </citation>
    <scope>NUCLEOTIDE SEQUENCE</scope>
    <source>
        <tissue evidence="1">Leaf</tissue>
    </source>
</reference>
<sequence>MLHVGHWQYHKPSPLHHLPKQQDFLSTSQHVLDLHQTASNIFTFKVKAQVIDNGSMSNKFFHL</sequence>